<keyword evidence="2" id="KW-0963">Cytoplasm</keyword>
<keyword evidence="9" id="KW-0067">ATP-binding</keyword>
<proteinExistence type="inferred from homology"/>
<evidence type="ECO:0000313" key="13">
    <source>
        <dbReference type="EMBL" id="KAB5557623.1"/>
    </source>
</evidence>
<dbReference type="InterPro" id="IPR016135">
    <property type="entry name" value="UBQ-conjugating_enzyme/RWD"/>
</dbReference>
<dbReference type="SMART" id="SM00212">
    <property type="entry name" value="UBCc"/>
    <property type="match status" value="1"/>
</dbReference>
<keyword evidence="4" id="KW-0489">Methyltransferase</keyword>
<evidence type="ECO:0000256" key="9">
    <source>
        <dbReference type="ARBA" id="ARBA00022840"/>
    </source>
</evidence>
<reference evidence="14" key="1">
    <citation type="journal article" date="2019" name="Gigascience">
        <title>De novo genome assembly of the endangered Acer yangbiense, a plant species with extremely small populations endemic to Yunnan Province, China.</title>
        <authorList>
            <person name="Yang J."/>
            <person name="Wariss H.M."/>
            <person name="Tao L."/>
            <person name="Zhang R."/>
            <person name="Yun Q."/>
            <person name="Hollingsworth P."/>
            <person name="Dao Z."/>
            <person name="Luo G."/>
            <person name="Guo H."/>
            <person name="Ma Y."/>
            <person name="Sun W."/>
        </authorList>
    </citation>
    <scope>NUCLEOTIDE SEQUENCE [LARGE SCALE GENOMIC DNA]</scope>
    <source>
        <strain evidence="14">cv. br00</strain>
    </source>
</reference>
<organism evidence="13 14">
    <name type="scientific">Salix brachista</name>
    <dbReference type="NCBI Taxonomy" id="2182728"/>
    <lineage>
        <taxon>Eukaryota</taxon>
        <taxon>Viridiplantae</taxon>
        <taxon>Streptophyta</taxon>
        <taxon>Embryophyta</taxon>
        <taxon>Tracheophyta</taxon>
        <taxon>Spermatophyta</taxon>
        <taxon>Magnoliopsida</taxon>
        <taxon>eudicotyledons</taxon>
        <taxon>Gunneridae</taxon>
        <taxon>Pentapetalae</taxon>
        <taxon>rosids</taxon>
        <taxon>fabids</taxon>
        <taxon>Malpighiales</taxon>
        <taxon>Salicaceae</taxon>
        <taxon>Saliceae</taxon>
        <taxon>Salix</taxon>
    </lineage>
</organism>
<dbReference type="InterPro" id="IPR035996">
    <property type="entry name" value="4pyrrol_Methylase_sf"/>
</dbReference>
<dbReference type="AlphaFoldDB" id="A0A5N5MST7"/>
<dbReference type="PANTHER" id="PTHR46111">
    <property type="entry name" value="RIBOSOMAL RNA SMALL SUBUNIT METHYLTRANSFERASE I"/>
    <property type="match status" value="1"/>
</dbReference>
<dbReference type="Gene3D" id="3.10.110.10">
    <property type="entry name" value="Ubiquitin Conjugating Enzyme"/>
    <property type="match status" value="1"/>
</dbReference>
<dbReference type="HAMAP" id="MF_01877">
    <property type="entry name" value="16SrRNA_methyltr_I"/>
    <property type="match status" value="1"/>
</dbReference>
<keyword evidence="6" id="KW-0949">S-adenosyl-L-methionine</keyword>
<dbReference type="PANTHER" id="PTHR46111:SF1">
    <property type="entry name" value="RIBOSOMAL RNA SMALL SUBUNIT METHYLTRANSFERASE I"/>
    <property type="match status" value="1"/>
</dbReference>
<dbReference type="InterPro" id="IPR000608">
    <property type="entry name" value="UBC"/>
</dbReference>
<evidence type="ECO:0000256" key="2">
    <source>
        <dbReference type="ARBA" id="ARBA00022490"/>
    </source>
</evidence>
<dbReference type="GO" id="GO:0005524">
    <property type="term" value="F:ATP binding"/>
    <property type="evidence" value="ECO:0007669"/>
    <property type="project" value="UniProtKB-KW"/>
</dbReference>
<keyword evidence="3" id="KW-0698">rRNA processing</keyword>
<accession>A0A5N5MST7</accession>
<protein>
    <recommendedName>
        <fullName evidence="1">E2 ubiquitin-conjugating enzyme</fullName>
        <ecNumber evidence="1">2.3.2.23</ecNumber>
    </recommendedName>
</protein>
<dbReference type="InterPro" id="IPR014777">
    <property type="entry name" value="4pyrrole_Mease_sub1"/>
</dbReference>
<keyword evidence="7" id="KW-0547">Nucleotide-binding</keyword>
<dbReference type="Proteomes" id="UP000326939">
    <property type="component" value="Chromosome 5"/>
</dbReference>
<keyword evidence="14" id="KW-1185">Reference proteome</keyword>
<dbReference type="InterPro" id="IPR008189">
    <property type="entry name" value="rRNA_ssu_MeTfrase_I"/>
</dbReference>
<evidence type="ECO:0000256" key="3">
    <source>
        <dbReference type="ARBA" id="ARBA00022552"/>
    </source>
</evidence>
<dbReference type="PROSITE" id="PS00183">
    <property type="entry name" value="UBC_1"/>
    <property type="match status" value="1"/>
</dbReference>
<evidence type="ECO:0000256" key="4">
    <source>
        <dbReference type="ARBA" id="ARBA00022603"/>
    </source>
</evidence>
<evidence type="ECO:0000256" key="8">
    <source>
        <dbReference type="ARBA" id="ARBA00022786"/>
    </source>
</evidence>
<dbReference type="CDD" id="cd11648">
    <property type="entry name" value="RsmI"/>
    <property type="match status" value="1"/>
</dbReference>
<evidence type="ECO:0000256" key="7">
    <source>
        <dbReference type="ARBA" id="ARBA00022741"/>
    </source>
</evidence>
<dbReference type="GO" id="GO:0006364">
    <property type="term" value="P:rRNA processing"/>
    <property type="evidence" value="ECO:0007669"/>
    <property type="project" value="UniProtKB-KW"/>
</dbReference>
<dbReference type="GO" id="GO:0008168">
    <property type="term" value="F:methyltransferase activity"/>
    <property type="evidence" value="ECO:0007669"/>
    <property type="project" value="UniProtKB-KW"/>
</dbReference>
<evidence type="ECO:0000259" key="12">
    <source>
        <dbReference type="PROSITE" id="PS50127"/>
    </source>
</evidence>
<dbReference type="InterPro" id="IPR014776">
    <property type="entry name" value="4pyrrole_Mease_sub2"/>
</dbReference>
<dbReference type="FunFam" id="3.10.110.10:FF:000032">
    <property type="entry name" value="probable ubiquitin-conjugating enzyme E2 16"/>
    <property type="match status" value="1"/>
</dbReference>
<feature type="domain" description="UBC core" evidence="12">
    <location>
        <begin position="15"/>
        <end position="165"/>
    </location>
</feature>
<dbReference type="InterPro" id="IPR018063">
    <property type="entry name" value="SAM_MeTrfase_RsmI_CS"/>
</dbReference>
<evidence type="ECO:0000256" key="6">
    <source>
        <dbReference type="ARBA" id="ARBA00022691"/>
    </source>
</evidence>
<dbReference type="CDD" id="cd23808">
    <property type="entry name" value="UBCc_UBE2W"/>
    <property type="match status" value="1"/>
</dbReference>
<dbReference type="Pfam" id="PF00179">
    <property type="entry name" value="UQ_con"/>
    <property type="match status" value="1"/>
</dbReference>
<dbReference type="InterPro" id="IPR000878">
    <property type="entry name" value="4pyrrol_Mease"/>
</dbReference>
<evidence type="ECO:0000256" key="11">
    <source>
        <dbReference type="PROSITE-ProRule" id="PRU10133"/>
    </source>
</evidence>
<dbReference type="EMBL" id="VDCV01000005">
    <property type="protein sequence ID" value="KAB5557623.1"/>
    <property type="molecule type" value="Genomic_DNA"/>
</dbReference>
<evidence type="ECO:0000256" key="5">
    <source>
        <dbReference type="ARBA" id="ARBA00022679"/>
    </source>
</evidence>
<feature type="active site" description="Glycyl thioester intermediate" evidence="11">
    <location>
        <position position="99"/>
    </location>
</feature>
<evidence type="ECO:0000256" key="1">
    <source>
        <dbReference type="ARBA" id="ARBA00012486"/>
    </source>
</evidence>
<evidence type="ECO:0000256" key="10">
    <source>
        <dbReference type="ARBA" id="ARBA00056190"/>
    </source>
</evidence>
<dbReference type="Pfam" id="PF00590">
    <property type="entry name" value="TP_methylase"/>
    <property type="match status" value="1"/>
</dbReference>
<dbReference type="SUPFAM" id="SSF53790">
    <property type="entry name" value="Tetrapyrrole methylase"/>
    <property type="match status" value="1"/>
</dbReference>
<dbReference type="PROSITE" id="PS01296">
    <property type="entry name" value="RSMI"/>
    <property type="match status" value="1"/>
</dbReference>
<dbReference type="SUPFAM" id="SSF54495">
    <property type="entry name" value="UBC-like"/>
    <property type="match status" value="1"/>
</dbReference>
<dbReference type="InterPro" id="IPR023313">
    <property type="entry name" value="UBQ-conjugating_AS"/>
</dbReference>
<gene>
    <name evidence="13" type="ORF">DKX38_008532</name>
</gene>
<dbReference type="NCBIfam" id="TIGR00096">
    <property type="entry name" value="16S rRNA (cytidine(1402)-2'-O)-methyltransferase"/>
    <property type="match status" value="1"/>
</dbReference>
<evidence type="ECO:0000313" key="14">
    <source>
        <dbReference type="Proteomes" id="UP000326939"/>
    </source>
</evidence>
<dbReference type="GO" id="GO:0032259">
    <property type="term" value="P:methylation"/>
    <property type="evidence" value="ECO:0007669"/>
    <property type="project" value="UniProtKB-KW"/>
</dbReference>
<dbReference type="GO" id="GO:0061631">
    <property type="term" value="F:ubiquitin conjugating enzyme activity"/>
    <property type="evidence" value="ECO:0007669"/>
    <property type="project" value="UniProtKB-EC"/>
</dbReference>
<dbReference type="PROSITE" id="PS50127">
    <property type="entry name" value="UBC_2"/>
    <property type="match status" value="1"/>
</dbReference>
<sequence>MTSSSAPSRKALSKIASNRLQKELAEWQLNPPSGFKHKVTDNLQRWVIEVNGAAGTLYANETYQLQVDFPEHYPMEAPQVIFVPPAPLHPHIYSNGHICLDILYDSWSPAMTVSSICISILSMLSSSTVKQRPADNDRYVKNCRSGRSPKETRWWFHDDKGPLKPGLYLVGTPIGNLEDITLRALRVLKTADVILSEDTRHSWKLLHHYNIRTPLLSYHKFNESQREQRVLRRLKEGEIVVLISDAGTPGISDPGAELAKLCADENIPVIPIPGPCAVVAALSASGLDTDEFTFVGFLSKHGPSRRERLTASANEARTQIFYVPPHKFSQFLEESSLLFGDSRRCVMAREMTKIHEEFWRGTLGEAKVRFLNQQPKGEMTLLIEGRTHSLVETPSEDQLEHELGELISHGHTLSTAVKLVAEGTSVKRKTLYSLALKKFGKQLEADDNSN</sequence>
<dbReference type="EC" id="2.3.2.23" evidence="1"/>
<comment type="function">
    <text evidence="10">Accepts the ubiquitin from the E1 complex and catalyzes its covalent attachment to other proteins.</text>
</comment>
<comment type="caution">
    <text evidence="13">The sequence shown here is derived from an EMBL/GenBank/DDBJ whole genome shotgun (WGS) entry which is preliminary data.</text>
</comment>
<dbReference type="Gene3D" id="3.30.950.10">
    <property type="entry name" value="Methyltransferase, Cobalt-precorrin-4 Transmethylase, Domain 2"/>
    <property type="match status" value="1"/>
</dbReference>
<name>A0A5N5MST7_9ROSI</name>
<keyword evidence="5" id="KW-0808">Transferase</keyword>
<dbReference type="Gene3D" id="3.40.1010.10">
    <property type="entry name" value="Cobalt-precorrin-4 Transmethylase, Domain 1"/>
    <property type="match status" value="1"/>
</dbReference>
<dbReference type="FunFam" id="3.40.1010.10:FF:000007">
    <property type="entry name" value="Ribosomal RNA small subunit methyltransferase I"/>
    <property type="match status" value="1"/>
</dbReference>
<keyword evidence="8" id="KW-0833">Ubl conjugation pathway</keyword>